<keyword evidence="3" id="KW-1185">Reference proteome</keyword>
<proteinExistence type="predicted"/>
<accession>A0ABT7QSG9</accession>
<protein>
    <recommendedName>
        <fullName evidence="4">CVNH domain-containing protein</fullName>
    </recommendedName>
</protein>
<feature type="signal peptide" evidence="1">
    <location>
        <begin position="1"/>
        <end position="18"/>
    </location>
</feature>
<evidence type="ECO:0000256" key="1">
    <source>
        <dbReference type="SAM" id="SignalP"/>
    </source>
</evidence>
<sequence length="146" mass="15767">MKKFMILILSGVSVMALSGCGGGSDDGPVPETYFITDGLGYGVSDIIYHCDSGLSGVTNFEGAFTFDLRGDNCNFDLVTNIIVDDLFIEYDNDPNTDAGINGIYYECVANGTLSASGYTRYDPLWDVNGFIEDGSLHDGCTLFDIY</sequence>
<organism evidence="2 3">
    <name type="scientific">Sulfurovum xiamenensis</name>
    <dbReference type="NCBI Taxonomy" id="3019066"/>
    <lineage>
        <taxon>Bacteria</taxon>
        <taxon>Pseudomonadati</taxon>
        <taxon>Campylobacterota</taxon>
        <taxon>Epsilonproteobacteria</taxon>
        <taxon>Campylobacterales</taxon>
        <taxon>Sulfurovaceae</taxon>
        <taxon>Sulfurovum</taxon>
    </lineage>
</organism>
<reference evidence="2" key="1">
    <citation type="submission" date="2023-01" db="EMBL/GenBank/DDBJ databases">
        <title>Sulfurovum sp. XTW-4 genome assembly.</title>
        <authorList>
            <person name="Wang J."/>
        </authorList>
    </citation>
    <scope>NUCLEOTIDE SEQUENCE</scope>
    <source>
        <strain evidence="2">XTW-4</strain>
    </source>
</reference>
<name>A0ABT7QSG9_9BACT</name>
<dbReference type="RefSeq" id="WP_289401813.1">
    <property type="nucleotide sequence ID" value="NZ_JAQIBC010000003.1"/>
</dbReference>
<feature type="chain" id="PRO_5046823402" description="CVNH domain-containing protein" evidence="1">
    <location>
        <begin position="19"/>
        <end position="146"/>
    </location>
</feature>
<dbReference type="Proteomes" id="UP001169066">
    <property type="component" value="Unassembled WGS sequence"/>
</dbReference>
<gene>
    <name evidence="2" type="ORF">PF327_06605</name>
</gene>
<comment type="caution">
    <text evidence="2">The sequence shown here is derived from an EMBL/GenBank/DDBJ whole genome shotgun (WGS) entry which is preliminary data.</text>
</comment>
<evidence type="ECO:0000313" key="3">
    <source>
        <dbReference type="Proteomes" id="UP001169066"/>
    </source>
</evidence>
<evidence type="ECO:0008006" key="4">
    <source>
        <dbReference type="Google" id="ProtNLM"/>
    </source>
</evidence>
<dbReference type="PROSITE" id="PS51257">
    <property type="entry name" value="PROKAR_LIPOPROTEIN"/>
    <property type="match status" value="1"/>
</dbReference>
<evidence type="ECO:0000313" key="2">
    <source>
        <dbReference type="EMBL" id="MDM5263864.1"/>
    </source>
</evidence>
<dbReference type="EMBL" id="JAQIBC010000003">
    <property type="protein sequence ID" value="MDM5263864.1"/>
    <property type="molecule type" value="Genomic_DNA"/>
</dbReference>
<keyword evidence="1" id="KW-0732">Signal</keyword>